<accession>A0A9Q0YC26</accession>
<dbReference type="Proteomes" id="UP001152320">
    <property type="component" value="Chromosome 23"/>
</dbReference>
<sequence>MFETSTLSSSIKNGEVSDLASGREQSYCQNSVTISLSQMSPPSKGYLTQACNFQQCFSGKSFVMEKVKGGYFILLTGRK</sequence>
<evidence type="ECO:0000313" key="2">
    <source>
        <dbReference type="Proteomes" id="UP001152320"/>
    </source>
</evidence>
<keyword evidence="2" id="KW-1185">Reference proteome</keyword>
<proteinExistence type="predicted"/>
<gene>
    <name evidence="1" type="ORF">HOLleu_41847</name>
</gene>
<name>A0A9Q0YC26_HOLLE</name>
<reference evidence="1" key="1">
    <citation type="submission" date="2021-10" db="EMBL/GenBank/DDBJ databases">
        <title>Tropical sea cucumber genome reveals ecological adaptation and Cuvierian tubules defense mechanism.</title>
        <authorList>
            <person name="Chen T."/>
        </authorList>
    </citation>
    <scope>NUCLEOTIDE SEQUENCE</scope>
    <source>
        <strain evidence="1">Nanhai2018</strain>
        <tissue evidence="1">Muscle</tissue>
    </source>
</reference>
<dbReference type="AlphaFoldDB" id="A0A9Q0YC26"/>
<protein>
    <submittedName>
        <fullName evidence="1">Uncharacterized protein</fullName>
    </submittedName>
</protein>
<evidence type="ECO:0000313" key="1">
    <source>
        <dbReference type="EMBL" id="KAJ8020017.1"/>
    </source>
</evidence>
<organism evidence="1 2">
    <name type="scientific">Holothuria leucospilota</name>
    <name type="common">Black long sea cucumber</name>
    <name type="synonym">Mertensiothuria leucospilota</name>
    <dbReference type="NCBI Taxonomy" id="206669"/>
    <lineage>
        <taxon>Eukaryota</taxon>
        <taxon>Metazoa</taxon>
        <taxon>Echinodermata</taxon>
        <taxon>Eleutherozoa</taxon>
        <taxon>Echinozoa</taxon>
        <taxon>Holothuroidea</taxon>
        <taxon>Aspidochirotacea</taxon>
        <taxon>Aspidochirotida</taxon>
        <taxon>Holothuriidae</taxon>
        <taxon>Holothuria</taxon>
    </lineage>
</organism>
<dbReference type="EMBL" id="JAIZAY010000023">
    <property type="protein sequence ID" value="KAJ8020017.1"/>
    <property type="molecule type" value="Genomic_DNA"/>
</dbReference>
<comment type="caution">
    <text evidence="1">The sequence shown here is derived from an EMBL/GenBank/DDBJ whole genome shotgun (WGS) entry which is preliminary data.</text>
</comment>